<feature type="domain" description="Ig-like" evidence="4">
    <location>
        <begin position="1"/>
        <end position="109"/>
    </location>
</feature>
<name>A0A087XN47_POEFO</name>
<evidence type="ECO:0000313" key="5">
    <source>
        <dbReference type="Ensembl" id="ENSPFOP00000007200.1"/>
    </source>
</evidence>
<evidence type="ECO:0000256" key="3">
    <source>
        <dbReference type="ARBA" id="ARBA00023319"/>
    </source>
</evidence>
<reference evidence="6" key="1">
    <citation type="submission" date="2013-10" db="EMBL/GenBank/DDBJ databases">
        <authorList>
            <person name="Schartl M."/>
            <person name="Warren W."/>
        </authorList>
    </citation>
    <scope>NUCLEOTIDE SEQUENCE [LARGE SCALE GENOMIC DNA]</scope>
    <source>
        <strain evidence="6">female</strain>
    </source>
</reference>
<keyword evidence="3" id="KW-0393">Immunoglobulin domain</keyword>
<dbReference type="InterPro" id="IPR007110">
    <property type="entry name" value="Ig-like_dom"/>
</dbReference>
<organism evidence="5 6">
    <name type="scientific">Poecilia formosa</name>
    <name type="common">Amazon molly</name>
    <name type="synonym">Limia formosa</name>
    <dbReference type="NCBI Taxonomy" id="48698"/>
    <lineage>
        <taxon>Eukaryota</taxon>
        <taxon>Metazoa</taxon>
        <taxon>Chordata</taxon>
        <taxon>Craniata</taxon>
        <taxon>Vertebrata</taxon>
        <taxon>Euteleostomi</taxon>
        <taxon>Actinopterygii</taxon>
        <taxon>Neopterygii</taxon>
        <taxon>Teleostei</taxon>
        <taxon>Neoteleostei</taxon>
        <taxon>Acanthomorphata</taxon>
        <taxon>Ovalentaria</taxon>
        <taxon>Atherinomorphae</taxon>
        <taxon>Cyprinodontiformes</taxon>
        <taxon>Poeciliidae</taxon>
        <taxon>Poeciliinae</taxon>
        <taxon>Poecilia</taxon>
    </lineage>
</organism>
<dbReference type="GO" id="GO:0050852">
    <property type="term" value="P:T cell receptor signaling pathway"/>
    <property type="evidence" value="ECO:0007669"/>
    <property type="project" value="TreeGrafter"/>
</dbReference>
<dbReference type="AlphaFoldDB" id="A0A087XN47"/>
<dbReference type="EMBL" id="AYCK01020903">
    <property type="status" value="NOT_ANNOTATED_CDS"/>
    <property type="molecule type" value="Genomic_DNA"/>
</dbReference>
<protein>
    <recommendedName>
        <fullName evidence="4">Ig-like domain-containing protein</fullName>
    </recommendedName>
</protein>
<keyword evidence="6" id="KW-1185">Reference proteome</keyword>
<feature type="domain" description="Ig-like" evidence="4">
    <location>
        <begin position="112"/>
        <end position="223"/>
    </location>
</feature>
<dbReference type="GO" id="GO:0005102">
    <property type="term" value="F:signaling receptor binding"/>
    <property type="evidence" value="ECO:0007669"/>
    <property type="project" value="TreeGrafter"/>
</dbReference>
<comment type="subcellular location">
    <subcellularLocation>
        <location evidence="1">Membrane</location>
    </subcellularLocation>
</comment>
<dbReference type="InterPro" id="IPR036179">
    <property type="entry name" value="Ig-like_dom_sf"/>
</dbReference>
<dbReference type="InterPro" id="IPR003599">
    <property type="entry name" value="Ig_sub"/>
</dbReference>
<accession>A0A087XN47</accession>
<proteinExistence type="predicted"/>
<dbReference type="PANTHER" id="PTHR24100:SF151">
    <property type="entry name" value="ICOS LIGAND"/>
    <property type="match status" value="1"/>
</dbReference>
<dbReference type="InterPro" id="IPR050504">
    <property type="entry name" value="IgSF_BTN/MOG"/>
</dbReference>
<evidence type="ECO:0000313" key="6">
    <source>
        <dbReference type="Proteomes" id="UP000028760"/>
    </source>
</evidence>
<evidence type="ECO:0000256" key="1">
    <source>
        <dbReference type="ARBA" id="ARBA00004370"/>
    </source>
</evidence>
<sequence length="324" mass="37822">FFFFFLLSGYIKSIEVDSGQPFVLLPCRTNDRLPSNASVEWTDRHGNKVHVFQNDCTVPEKQIQFYRERTEMSVDPLQTGDLSLKLKFPTGADTDTFTCCVYSRRKRILMKKQVQLQVKVHQVEVCSGADKVLLPCQTSVELFKSYKVEWKDHENRMVHVFQDGSDYLENQDEFYRNRTETNKDWTQTGDLSLTLKHLTYEDSNIYTCSVFSPDGIEYKKQVQLKVEDCQVEVEEGAESVQLPFKVAPELLKGARVVWWRYDPKPVVTVHTYRYLSDQLQEQDHHYRSRTKMNEDLLQTGDISLTLIRPSAGAAESYRCAVWRR</sequence>
<evidence type="ECO:0000256" key="2">
    <source>
        <dbReference type="ARBA" id="ARBA00023136"/>
    </source>
</evidence>
<dbReference type="GeneTree" id="ENSGT00990000203878"/>
<reference evidence="5" key="3">
    <citation type="submission" date="2025-09" db="UniProtKB">
        <authorList>
            <consortium name="Ensembl"/>
        </authorList>
    </citation>
    <scope>IDENTIFICATION</scope>
</reference>
<reference evidence="5" key="2">
    <citation type="submission" date="2025-08" db="UniProtKB">
        <authorList>
            <consortium name="Ensembl"/>
        </authorList>
    </citation>
    <scope>IDENTIFICATION</scope>
</reference>
<dbReference type="SUPFAM" id="SSF48726">
    <property type="entry name" value="Immunoglobulin"/>
    <property type="match status" value="3"/>
</dbReference>
<dbReference type="OMA" id="EWKDHEN"/>
<dbReference type="InterPro" id="IPR013783">
    <property type="entry name" value="Ig-like_fold"/>
</dbReference>
<dbReference type="GO" id="GO:0001817">
    <property type="term" value="P:regulation of cytokine production"/>
    <property type="evidence" value="ECO:0007669"/>
    <property type="project" value="TreeGrafter"/>
</dbReference>
<dbReference type="Proteomes" id="UP000028760">
    <property type="component" value="Unassembled WGS sequence"/>
</dbReference>
<dbReference type="GO" id="GO:0009897">
    <property type="term" value="C:external side of plasma membrane"/>
    <property type="evidence" value="ECO:0007669"/>
    <property type="project" value="TreeGrafter"/>
</dbReference>
<dbReference type="Pfam" id="PF07686">
    <property type="entry name" value="V-set"/>
    <property type="match status" value="1"/>
</dbReference>
<dbReference type="InterPro" id="IPR013106">
    <property type="entry name" value="Ig_V-set"/>
</dbReference>
<dbReference type="SMART" id="SM00409">
    <property type="entry name" value="IG"/>
    <property type="match status" value="2"/>
</dbReference>
<dbReference type="PROSITE" id="PS50835">
    <property type="entry name" value="IG_LIKE"/>
    <property type="match status" value="2"/>
</dbReference>
<dbReference type="Gene3D" id="2.60.40.10">
    <property type="entry name" value="Immunoglobulins"/>
    <property type="match status" value="3"/>
</dbReference>
<dbReference type="PANTHER" id="PTHR24100">
    <property type="entry name" value="BUTYROPHILIN"/>
    <property type="match status" value="1"/>
</dbReference>
<dbReference type="SMART" id="SM00406">
    <property type="entry name" value="IGv"/>
    <property type="match status" value="2"/>
</dbReference>
<keyword evidence="2" id="KW-0472">Membrane</keyword>
<dbReference type="Ensembl" id="ENSPFOT00000007212.1">
    <property type="protein sequence ID" value="ENSPFOP00000007200.1"/>
    <property type="gene ID" value="ENSPFOG00000007290.1"/>
</dbReference>
<evidence type="ECO:0000259" key="4">
    <source>
        <dbReference type="PROSITE" id="PS50835"/>
    </source>
</evidence>